<dbReference type="GO" id="GO:0003677">
    <property type="term" value="F:DNA binding"/>
    <property type="evidence" value="ECO:0007669"/>
    <property type="project" value="InterPro"/>
</dbReference>
<evidence type="ECO:0000256" key="3">
    <source>
        <dbReference type="SAM" id="MobiDB-lite"/>
    </source>
</evidence>
<sequence length="115" mass="12941">MPHSPEDKKRALSRVRRIRGQVEALERALESGESCMTILQQIASIRGATNGLMGEMVEIHLQDELVKRRNHPRPESDKNGGSRPSATILLKINHDEGRDPYEITCSQSRLARASR</sequence>
<dbReference type="GO" id="GO:0046872">
    <property type="term" value="F:metal ion binding"/>
    <property type="evidence" value="ECO:0007669"/>
    <property type="project" value="InterPro"/>
</dbReference>
<dbReference type="Proteomes" id="UP000339249">
    <property type="component" value="Unassembled WGS sequence"/>
</dbReference>
<evidence type="ECO:0000256" key="1">
    <source>
        <dbReference type="ARBA" id="ARBA00005260"/>
    </source>
</evidence>
<protein>
    <recommendedName>
        <fullName evidence="2">Transcriptional repressor FrmR</fullName>
    </recommendedName>
</protein>
<proteinExistence type="inferred from homology"/>
<dbReference type="AlphaFoldDB" id="A0A4U9CZE0"/>
<evidence type="ECO:0000256" key="2">
    <source>
        <dbReference type="ARBA" id="ARBA00041147"/>
    </source>
</evidence>
<dbReference type="Gene3D" id="1.20.58.1000">
    <property type="entry name" value="Metal-sensitive repressor, helix protomer"/>
    <property type="match status" value="1"/>
</dbReference>
<gene>
    <name evidence="4" type="primary">frmR</name>
    <name evidence="4" type="ORF">NCTC9185_00523</name>
</gene>
<evidence type="ECO:0000313" key="5">
    <source>
        <dbReference type="Proteomes" id="UP000339249"/>
    </source>
</evidence>
<reference evidence="4 5" key="1">
    <citation type="submission" date="2019-04" db="EMBL/GenBank/DDBJ databases">
        <authorList>
            <consortium name="Pathogen Informatics"/>
        </authorList>
    </citation>
    <scope>NUCLEOTIDE SEQUENCE [LARGE SCALE GENOMIC DNA]</scope>
    <source>
        <strain evidence="4 5">NCTC9185</strain>
    </source>
</reference>
<organism evidence="4 5">
    <name type="scientific">Raoultella terrigena</name>
    <name type="common">Klebsiella terrigena</name>
    <dbReference type="NCBI Taxonomy" id="577"/>
    <lineage>
        <taxon>Bacteria</taxon>
        <taxon>Pseudomonadati</taxon>
        <taxon>Pseudomonadota</taxon>
        <taxon>Gammaproteobacteria</taxon>
        <taxon>Enterobacterales</taxon>
        <taxon>Enterobacteriaceae</taxon>
        <taxon>Klebsiella/Raoultella group</taxon>
        <taxon>Raoultella</taxon>
    </lineage>
</organism>
<dbReference type="PANTHER" id="PTHR33677">
    <property type="entry name" value="TRANSCRIPTIONAL REPRESSOR FRMR-RELATED"/>
    <property type="match status" value="1"/>
</dbReference>
<evidence type="ECO:0000313" key="4">
    <source>
        <dbReference type="EMBL" id="VTN08645.1"/>
    </source>
</evidence>
<dbReference type="InterPro" id="IPR003735">
    <property type="entry name" value="Metal_Tscrpt_repr"/>
</dbReference>
<dbReference type="GO" id="GO:0045892">
    <property type="term" value="P:negative regulation of DNA-templated transcription"/>
    <property type="evidence" value="ECO:0007669"/>
    <property type="project" value="UniProtKB-ARBA"/>
</dbReference>
<dbReference type="EMBL" id="CABDVU010000001">
    <property type="protein sequence ID" value="VTN08645.1"/>
    <property type="molecule type" value="Genomic_DNA"/>
</dbReference>
<dbReference type="PANTHER" id="PTHR33677:SF5">
    <property type="entry name" value="TRANSCRIPTIONAL REPRESSOR FRMR"/>
    <property type="match status" value="1"/>
</dbReference>
<feature type="region of interest" description="Disordered" evidence="3">
    <location>
        <begin position="65"/>
        <end position="100"/>
    </location>
</feature>
<comment type="similarity">
    <text evidence="1">Belongs to the FrmR/RcnR family.</text>
</comment>
<dbReference type="InterPro" id="IPR038390">
    <property type="entry name" value="Metal_Tscrpt_repr_sf"/>
</dbReference>
<feature type="compositionally biased region" description="Basic and acidic residues" evidence="3">
    <location>
        <begin position="65"/>
        <end position="80"/>
    </location>
</feature>
<dbReference type="CDD" id="cd10153">
    <property type="entry name" value="RcnR-FrmR-like_DUF156"/>
    <property type="match status" value="1"/>
</dbReference>
<accession>A0A4U9CZE0</accession>
<name>A0A4U9CZE0_RAOTE</name>
<dbReference type="Pfam" id="PF02583">
    <property type="entry name" value="Trns_repr_metal"/>
    <property type="match status" value="1"/>
</dbReference>